<protein>
    <submittedName>
        <fullName evidence="3">Flavin reductase family protein</fullName>
        <ecNumber evidence="3">1.-.-.-</ecNumber>
    </submittedName>
</protein>
<dbReference type="EC" id="1.-.-.-" evidence="3"/>
<organism evidence="3 4">
    <name type="scientific">Kaistia terrae</name>
    <dbReference type="NCBI Taxonomy" id="537017"/>
    <lineage>
        <taxon>Bacteria</taxon>
        <taxon>Pseudomonadati</taxon>
        <taxon>Pseudomonadota</taxon>
        <taxon>Alphaproteobacteria</taxon>
        <taxon>Hyphomicrobiales</taxon>
        <taxon>Kaistiaceae</taxon>
        <taxon>Kaistia</taxon>
    </lineage>
</organism>
<dbReference type="InterPro" id="IPR002563">
    <property type="entry name" value="Flavin_Rdtase-like_dom"/>
</dbReference>
<keyword evidence="4" id="KW-1185">Reference proteome</keyword>
<comment type="caution">
    <text evidence="3">The sequence shown here is derived from an EMBL/GenBank/DDBJ whole genome shotgun (WGS) entry which is preliminary data.</text>
</comment>
<dbReference type="SUPFAM" id="SSF50475">
    <property type="entry name" value="FMN-binding split barrel"/>
    <property type="match status" value="1"/>
</dbReference>
<accession>A0ABW0PRN4</accession>
<dbReference type="PANTHER" id="PTHR30466">
    <property type="entry name" value="FLAVIN REDUCTASE"/>
    <property type="match status" value="1"/>
</dbReference>
<dbReference type="InterPro" id="IPR012349">
    <property type="entry name" value="Split_barrel_FMN-bd"/>
</dbReference>
<dbReference type="RefSeq" id="WP_266343207.1">
    <property type="nucleotide sequence ID" value="NZ_JAPKNH010000002.1"/>
</dbReference>
<dbReference type="InterPro" id="IPR050268">
    <property type="entry name" value="NADH-dep_flavin_reductase"/>
</dbReference>
<dbReference type="PANTHER" id="PTHR30466:SF1">
    <property type="entry name" value="FMN REDUCTASE (NADH) RUTF"/>
    <property type="match status" value="1"/>
</dbReference>
<feature type="domain" description="Flavin reductase like" evidence="2">
    <location>
        <begin position="11"/>
        <end position="157"/>
    </location>
</feature>
<dbReference type="EMBL" id="JBHSML010000002">
    <property type="protein sequence ID" value="MFC5515210.1"/>
    <property type="molecule type" value="Genomic_DNA"/>
</dbReference>
<proteinExistence type="predicted"/>
<dbReference type="GO" id="GO:0016491">
    <property type="term" value="F:oxidoreductase activity"/>
    <property type="evidence" value="ECO:0007669"/>
    <property type="project" value="UniProtKB-KW"/>
</dbReference>
<evidence type="ECO:0000313" key="3">
    <source>
        <dbReference type="EMBL" id="MFC5515210.1"/>
    </source>
</evidence>
<name>A0ABW0PRN4_9HYPH</name>
<dbReference type="Pfam" id="PF01613">
    <property type="entry name" value="Flavin_Reduct"/>
    <property type="match status" value="1"/>
</dbReference>
<reference evidence="4" key="1">
    <citation type="journal article" date="2019" name="Int. J. Syst. Evol. Microbiol.">
        <title>The Global Catalogue of Microorganisms (GCM) 10K type strain sequencing project: providing services to taxonomists for standard genome sequencing and annotation.</title>
        <authorList>
            <consortium name="The Broad Institute Genomics Platform"/>
            <consortium name="The Broad Institute Genome Sequencing Center for Infectious Disease"/>
            <person name="Wu L."/>
            <person name="Ma J."/>
        </authorList>
    </citation>
    <scope>NUCLEOTIDE SEQUENCE [LARGE SCALE GENOMIC DNA]</scope>
    <source>
        <strain evidence="4">KACC 12633</strain>
    </source>
</reference>
<keyword evidence="1 3" id="KW-0560">Oxidoreductase</keyword>
<gene>
    <name evidence="3" type="ORF">ACFPP9_05465</name>
</gene>
<dbReference type="Gene3D" id="2.30.110.10">
    <property type="entry name" value="Electron Transport, Fmn-binding Protein, Chain A"/>
    <property type="match status" value="1"/>
</dbReference>
<evidence type="ECO:0000313" key="4">
    <source>
        <dbReference type="Proteomes" id="UP001596150"/>
    </source>
</evidence>
<sequence>MTDLHGFKLGMRRLASGVSLITTREDGTPYGLVATSVTSLTGDPPTLLVCVNAGTSSHDPLARSGTFCVNLLPDSAKDLADRCSDPARRHERFIEADWTTLQTGAPSLRGAIATFDCTVEKAVRHHTHTIFIGRIEAIALDEAPIAPLVYLDGRYHGLRERAA</sequence>
<evidence type="ECO:0000256" key="1">
    <source>
        <dbReference type="ARBA" id="ARBA00023002"/>
    </source>
</evidence>
<dbReference type="Proteomes" id="UP001596150">
    <property type="component" value="Unassembled WGS sequence"/>
</dbReference>
<evidence type="ECO:0000259" key="2">
    <source>
        <dbReference type="SMART" id="SM00903"/>
    </source>
</evidence>
<dbReference type="SMART" id="SM00903">
    <property type="entry name" value="Flavin_Reduct"/>
    <property type="match status" value="1"/>
</dbReference>